<sequence>MKFLCHIAAVFAVFYLTVVDQVFSVAAAVQVPLSLSGSTLILGGVSYFVPPSPVSKFEADGLTERITKKLGRNLIPFSILPTSLVHFDENAFAETLSGWATQDDVWSMPFLTGVYITFNGSHSSPSISSGVIAAQEKYGVDFILYSTRYAGGLDPSQPLPSGPYFLEPLTGNIYEAYRLYNDEQQSFLYGTVPDKNGSFQVLPAKIPGAATETIAVPSRLYFSPTAEKPFAGFRLAVKDIYDVQGLRTGCGNRAYFNLYPPKNRTAPALQRLLDAGIVLVGKAKTSQFANGEVATDDWVDLHAPYNPRGDGYQDGSSSSTGPGTSMAAYPWLDFAIGSDTGGSMRGPAGANGLYGNRPSHGAVSTDDVMPLSPELDTLGIFSRDAKSWAAVGHWWYENFTSYSQYPQTILFPVDAFGGSYLSQPPAAGTTAATFNTFIGKLEKFLGTQRTEMNLTALWTETKPSNISASLREMLNTTYPILIASDQTSLLADPFLADYAAANGGRKPFIDPAPLTRWEYGWSLPAEAHDEAVVNKTVFMSWFTNEVVKGGNSDTCSDSVFLYPQSSGATNYRNAYSGPPSTPFGFSSGRIAVLAETPDMVVPIGEAPYNSTITGQTEYLPVTLSFISAKNCDLMLFNLFAALQDAGVLNPVLTGSRLFVEAAIEE</sequence>
<feature type="domain" description="Amidase" evidence="1">
    <location>
        <begin position="226"/>
        <end position="391"/>
    </location>
</feature>
<evidence type="ECO:0000313" key="4">
    <source>
        <dbReference type="Proteomes" id="UP000287166"/>
    </source>
</evidence>
<dbReference type="Proteomes" id="UP000287166">
    <property type="component" value="Unassembled WGS sequence"/>
</dbReference>
<dbReference type="Gene3D" id="3.90.1300.10">
    <property type="entry name" value="Amidase signature (AS) domain"/>
    <property type="match status" value="1"/>
</dbReference>
<dbReference type="Pfam" id="PF26053">
    <property type="entry name" value="DUF8016"/>
    <property type="match status" value="1"/>
</dbReference>
<evidence type="ECO:0000259" key="2">
    <source>
        <dbReference type="Pfam" id="PF26053"/>
    </source>
</evidence>
<feature type="domain" description="Scytalone dehydratase-like protein Arp1 N-terminal" evidence="2">
    <location>
        <begin position="71"/>
        <end position="180"/>
    </location>
</feature>
<dbReference type="SUPFAM" id="SSF75304">
    <property type="entry name" value="Amidase signature (AS) enzymes"/>
    <property type="match status" value="1"/>
</dbReference>
<dbReference type="EMBL" id="BFAD01000003">
    <property type="protein sequence ID" value="GBE81057.1"/>
    <property type="molecule type" value="Genomic_DNA"/>
</dbReference>
<accession>A0A401GFT7</accession>
<proteinExistence type="predicted"/>
<dbReference type="Pfam" id="PF01425">
    <property type="entry name" value="Amidase"/>
    <property type="match status" value="1"/>
</dbReference>
<dbReference type="AlphaFoldDB" id="A0A401GFT7"/>
<reference evidence="3 4" key="1">
    <citation type="journal article" date="2018" name="Sci. Rep.">
        <title>Genome sequence of the cauliflower mushroom Sparassis crispa (Hanabiratake) and its association with beneficial usage.</title>
        <authorList>
            <person name="Kiyama R."/>
            <person name="Furutani Y."/>
            <person name="Kawaguchi K."/>
            <person name="Nakanishi T."/>
        </authorList>
    </citation>
    <scope>NUCLEOTIDE SEQUENCE [LARGE SCALE GENOMIC DNA]</scope>
</reference>
<comment type="caution">
    <text evidence="3">The sequence shown here is derived from an EMBL/GenBank/DDBJ whole genome shotgun (WGS) entry which is preliminary data.</text>
</comment>
<protein>
    <submittedName>
        <fullName evidence="3">Uncharacterized protein</fullName>
    </submittedName>
</protein>
<evidence type="ECO:0000313" key="3">
    <source>
        <dbReference type="EMBL" id="GBE81057.1"/>
    </source>
</evidence>
<dbReference type="GeneID" id="38777974"/>
<keyword evidence="4" id="KW-1185">Reference proteome</keyword>
<dbReference type="STRING" id="139825.A0A401GFT7"/>
<gene>
    <name evidence="3" type="ORF">SCP_0307810</name>
</gene>
<dbReference type="InterPro" id="IPR023631">
    <property type="entry name" value="Amidase_dom"/>
</dbReference>
<dbReference type="InterPro" id="IPR036928">
    <property type="entry name" value="AS_sf"/>
</dbReference>
<dbReference type="OrthoDB" id="5423360at2759"/>
<dbReference type="RefSeq" id="XP_027611970.1">
    <property type="nucleotide sequence ID" value="XM_027756169.1"/>
</dbReference>
<organism evidence="3 4">
    <name type="scientific">Sparassis crispa</name>
    <dbReference type="NCBI Taxonomy" id="139825"/>
    <lineage>
        <taxon>Eukaryota</taxon>
        <taxon>Fungi</taxon>
        <taxon>Dikarya</taxon>
        <taxon>Basidiomycota</taxon>
        <taxon>Agaricomycotina</taxon>
        <taxon>Agaricomycetes</taxon>
        <taxon>Polyporales</taxon>
        <taxon>Sparassidaceae</taxon>
        <taxon>Sparassis</taxon>
    </lineage>
</organism>
<dbReference type="PANTHER" id="PTHR46310">
    <property type="entry name" value="AMIDASE 1"/>
    <property type="match status" value="1"/>
</dbReference>
<evidence type="ECO:0000259" key="1">
    <source>
        <dbReference type="Pfam" id="PF01425"/>
    </source>
</evidence>
<dbReference type="InterPro" id="IPR058329">
    <property type="entry name" value="Arp1_N"/>
</dbReference>
<dbReference type="PANTHER" id="PTHR46310:SF7">
    <property type="entry name" value="AMIDASE 1"/>
    <property type="match status" value="1"/>
</dbReference>
<dbReference type="InParanoid" id="A0A401GFT7"/>
<name>A0A401GFT7_9APHY</name>